<reference evidence="18 19" key="1">
    <citation type="submission" date="2015-06" db="EMBL/GenBank/DDBJ databases">
        <title>Genome sequencing project of Bacillus galactosidilyticus PL133.</title>
        <authorList>
            <person name="Gaiero J."/>
            <person name="Nicol R."/>
            <person name="Habash M."/>
        </authorList>
    </citation>
    <scope>NUCLEOTIDE SEQUENCE [LARGE SCALE GENOMIC DNA]</scope>
    <source>
        <strain evidence="18 19">PL133</strain>
    </source>
</reference>
<evidence type="ECO:0000256" key="4">
    <source>
        <dbReference type="ARBA" id="ARBA00005169"/>
    </source>
</evidence>
<comment type="catalytic activity">
    <reaction evidence="2 15">
        <text>1-(5-phospho-beta-D-ribosyl)-ATP + H2O = 1-(5-phospho-beta-D-ribosyl)-5'-AMP + diphosphate + H(+)</text>
        <dbReference type="Rhea" id="RHEA:22828"/>
        <dbReference type="ChEBI" id="CHEBI:15377"/>
        <dbReference type="ChEBI" id="CHEBI:15378"/>
        <dbReference type="ChEBI" id="CHEBI:33019"/>
        <dbReference type="ChEBI" id="CHEBI:59457"/>
        <dbReference type="ChEBI" id="CHEBI:73183"/>
        <dbReference type="EC" id="3.6.1.31"/>
    </reaction>
</comment>
<evidence type="ECO:0000313" key="19">
    <source>
        <dbReference type="Proteomes" id="UP000053881"/>
    </source>
</evidence>
<dbReference type="GO" id="GO:0004636">
    <property type="term" value="F:phosphoribosyl-ATP diphosphatase activity"/>
    <property type="evidence" value="ECO:0007669"/>
    <property type="project" value="UniProtKB-UniRule"/>
</dbReference>
<keyword evidence="13 15" id="KW-0368">Histidine biosynthesis</keyword>
<dbReference type="SUPFAM" id="SSF101386">
    <property type="entry name" value="all-alpha NTP pyrophosphatases"/>
    <property type="match status" value="1"/>
</dbReference>
<evidence type="ECO:0000256" key="3">
    <source>
        <dbReference type="ARBA" id="ARBA00004496"/>
    </source>
</evidence>
<comment type="subcellular location">
    <subcellularLocation>
        <location evidence="3 15">Cytoplasm</location>
    </subcellularLocation>
</comment>
<dbReference type="GO" id="GO:0004635">
    <property type="term" value="F:phosphoribosyl-AMP cyclohydrolase activity"/>
    <property type="evidence" value="ECO:0007669"/>
    <property type="project" value="UniProtKB-UniRule"/>
</dbReference>
<comment type="pathway">
    <text evidence="4 15">Amino-acid biosynthesis; L-histidine biosynthesis; L-histidine from 5-phospho-alpha-D-ribose 1-diphosphate: step 3/9.</text>
</comment>
<gene>
    <name evidence="15" type="primary">hisI</name>
    <name evidence="15" type="synonym">hisIE</name>
    <name evidence="18" type="ORF">ACA29_01785</name>
</gene>
<feature type="compositionally biased region" description="Basic and acidic residues" evidence="16">
    <location>
        <begin position="214"/>
        <end position="224"/>
    </location>
</feature>
<dbReference type="GO" id="GO:0000105">
    <property type="term" value="P:L-histidine biosynthetic process"/>
    <property type="evidence" value="ECO:0007669"/>
    <property type="project" value="UniProtKB-UniRule"/>
</dbReference>
<dbReference type="NCBIfam" id="NF002747">
    <property type="entry name" value="PRK02759.1"/>
    <property type="match status" value="1"/>
</dbReference>
<feature type="domain" description="Phosphoribosyl-AMP cyclohydrolase" evidence="17">
    <location>
        <begin position="24"/>
        <end position="97"/>
    </location>
</feature>
<protein>
    <recommendedName>
        <fullName evidence="15">Histidine biosynthesis bifunctional protein HisIE</fullName>
    </recommendedName>
    <domain>
        <recommendedName>
            <fullName evidence="15">Phosphoribosyl-AMP cyclohydrolase</fullName>
            <shortName evidence="15">PRA-CH</shortName>
            <ecNumber evidence="15">3.5.4.19</ecNumber>
        </recommendedName>
    </domain>
    <domain>
        <recommendedName>
            <fullName evidence="15">Phosphoribosyl-ATP pyrophosphatase</fullName>
            <shortName evidence="15">PRA-PH</shortName>
            <ecNumber evidence="15">3.6.1.31</ecNumber>
        </recommendedName>
    </domain>
</protein>
<evidence type="ECO:0000256" key="5">
    <source>
        <dbReference type="ARBA" id="ARBA00005204"/>
    </source>
</evidence>
<dbReference type="PANTHER" id="PTHR42945:SF9">
    <property type="entry name" value="HISTIDINE BIOSYNTHESIS BIFUNCTIONAL PROTEIN HISIE"/>
    <property type="match status" value="1"/>
</dbReference>
<accession>A0A0Q9YLR7</accession>
<dbReference type="AlphaFoldDB" id="A0A0Q9YLR7"/>
<evidence type="ECO:0000256" key="7">
    <source>
        <dbReference type="ARBA" id="ARBA00008299"/>
    </source>
</evidence>
<dbReference type="CDD" id="cd11534">
    <property type="entry name" value="NTP-PPase_HisIE_like"/>
    <property type="match status" value="1"/>
</dbReference>
<dbReference type="Gene3D" id="1.10.287.1080">
    <property type="entry name" value="MazG-like"/>
    <property type="match status" value="1"/>
</dbReference>
<evidence type="ECO:0000256" key="14">
    <source>
        <dbReference type="ARBA" id="ARBA00023268"/>
    </source>
</evidence>
<evidence type="ECO:0000256" key="9">
    <source>
        <dbReference type="ARBA" id="ARBA00022605"/>
    </source>
</evidence>
<evidence type="ECO:0000256" key="6">
    <source>
        <dbReference type="ARBA" id="ARBA00007731"/>
    </source>
</evidence>
<evidence type="ECO:0000256" key="12">
    <source>
        <dbReference type="ARBA" id="ARBA00022840"/>
    </source>
</evidence>
<dbReference type="GO" id="GO:0005524">
    <property type="term" value="F:ATP binding"/>
    <property type="evidence" value="ECO:0007669"/>
    <property type="project" value="UniProtKB-KW"/>
</dbReference>
<keyword evidence="8 15" id="KW-0963">Cytoplasm</keyword>
<dbReference type="EC" id="3.6.1.31" evidence="15"/>
<keyword evidence="11 15" id="KW-0378">Hydrolase</keyword>
<dbReference type="Gene3D" id="3.10.20.810">
    <property type="entry name" value="Phosphoribosyl-AMP cyclohydrolase"/>
    <property type="match status" value="1"/>
</dbReference>
<evidence type="ECO:0000256" key="2">
    <source>
        <dbReference type="ARBA" id="ARBA00001460"/>
    </source>
</evidence>
<comment type="catalytic activity">
    <reaction evidence="1 15">
        <text>1-(5-phospho-beta-D-ribosyl)-5'-AMP + H2O = 1-(5-phospho-beta-D-ribosyl)-5-[(5-phospho-beta-D-ribosylamino)methylideneamino]imidazole-4-carboxamide</text>
        <dbReference type="Rhea" id="RHEA:20049"/>
        <dbReference type="ChEBI" id="CHEBI:15377"/>
        <dbReference type="ChEBI" id="CHEBI:58435"/>
        <dbReference type="ChEBI" id="CHEBI:59457"/>
        <dbReference type="EC" id="3.5.4.19"/>
    </reaction>
</comment>
<organism evidence="18 19">
    <name type="scientific">Lederbergia galactosidilytica</name>
    <dbReference type="NCBI Taxonomy" id="217031"/>
    <lineage>
        <taxon>Bacteria</taxon>
        <taxon>Bacillati</taxon>
        <taxon>Bacillota</taxon>
        <taxon>Bacilli</taxon>
        <taxon>Bacillales</taxon>
        <taxon>Bacillaceae</taxon>
        <taxon>Lederbergia</taxon>
    </lineage>
</organism>
<evidence type="ECO:0000256" key="15">
    <source>
        <dbReference type="HAMAP-Rule" id="MF_01019"/>
    </source>
</evidence>
<dbReference type="EC" id="3.5.4.19" evidence="15"/>
<dbReference type="Pfam" id="PF01502">
    <property type="entry name" value="PRA-CH"/>
    <property type="match status" value="1"/>
</dbReference>
<dbReference type="SUPFAM" id="SSF141734">
    <property type="entry name" value="HisI-like"/>
    <property type="match status" value="1"/>
</dbReference>
<evidence type="ECO:0000256" key="13">
    <source>
        <dbReference type="ARBA" id="ARBA00023102"/>
    </source>
</evidence>
<dbReference type="InterPro" id="IPR038019">
    <property type="entry name" value="PRib_AMP_CycHydrolase_sf"/>
</dbReference>
<sequence length="224" mass="25682">MNPDFSKGLIPAIIVDDQTNDVLMLAYMDETAYERTLETKETWFYSRSRKEYWHKGETSGNKQIVKSIQLDCDQDTLLIRVDPLGPACHTGEKSCFFEQITGEVAQFSTQATDSIYARLMDEIQERKTEPVSGSYTTYLFEKGTDKIAKKFIEEKFIEEAGEVIIAAKNQDQAEIINECSDLFYHCLVLLVDQGVSLAEVEAELEKRSHKKGNAKKERKEIENW</sequence>
<feature type="region of interest" description="Phosphoribosyl-ATP pyrophosphohydrolase" evidence="15">
    <location>
        <begin position="116"/>
        <end position="224"/>
    </location>
</feature>
<dbReference type="Proteomes" id="UP000053881">
    <property type="component" value="Unassembled WGS sequence"/>
</dbReference>
<evidence type="ECO:0000256" key="10">
    <source>
        <dbReference type="ARBA" id="ARBA00022741"/>
    </source>
</evidence>
<dbReference type="HAMAP" id="MF_01020">
    <property type="entry name" value="HisE"/>
    <property type="match status" value="1"/>
</dbReference>
<dbReference type="NCBIfam" id="TIGR03188">
    <property type="entry name" value="histidine_hisI"/>
    <property type="match status" value="1"/>
</dbReference>
<dbReference type="GO" id="GO:0005737">
    <property type="term" value="C:cytoplasm"/>
    <property type="evidence" value="ECO:0007669"/>
    <property type="project" value="UniProtKB-SubCell"/>
</dbReference>
<dbReference type="InterPro" id="IPR002496">
    <property type="entry name" value="PRib_AMP_CycHydrolase_dom"/>
</dbReference>
<dbReference type="HAMAP" id="MF_01019">
    <property type="entry name" value="HisIE"/>
    <property type="match status" value="1"/>
</dbReference>
<dbReference type="NCBIfam" id="NF000768">
    <property type="entry name" value="PRK00051.1"/>
    <property type="match status" value="1"/>
</dbReference>
<comment type="similarity">
    <text evidence="6 15">In the C-terminal section; belongs to the PRA-PH family.</text>
</comment>
<keyword evidence="12 15" id="KW-0067">ATP-binding</keyword>
<evidence type="ECO:0000259" key="17">
    <source>
        <dbReference type="Pfam" id="PF01502"/>
    </source>
</evidence>
<feature type="region of interest" description="Disordered" evidence="16">
    <location>
        <begin position="205"/>
        <end position="224"/>
    </location>
</feature>
<feature type="region of interest" description="Phosphoribosyl-AMP cyclohydrolase" evidence="15">
    <location>
        <begin position="1"/>
        <end position="115"/>
    </location>
</feature>
<comment type="caution">
    <text evidence="18">The sequence shown here is derived from an EMBL/GenBank/DDBJ whole genome shotgun (WGS) entry which is preliminary data.</text>
</comment>
<dbReference type="Pfam" id="PF01503">
    <property type="entry name" value="PRA-PH"/>
    <property type="match status" value="1"/>
</dbReference>
<dbReference type="InterPro" id="IPR021130">
    <property type="entry name" value="PRib-ATP_PPHydrolase-like"/>
</dbReference>
<evidence type="ECO:0000256" key="16">
    <source>
        <dbReference type="SAM" id="MobiDB-lite"/>
    </source>
</evidence>
<dbReference type="PANTHER" id="PTHR42945">
    <property type="entry name" value="HISTIDINE BIOSYNTHESIS BIFUNCTIONAL PROTEIN"/>
    <property type="match status" value="1"/>
</dbReference>
<proteinExistence type="inferred from homology"/>
<evidence type="ECO:0000256" key="11">
    <source>
        <dbReference type="ARBA" id="ARBA00022801"/>
    </source>
</evidence>
<keyword evidence="10 15" id="KW-0547">Nucleotide-binding</keyword>
<keyword evidence="14 15" id="KW-0511">Multifunctional enzyme</keyword>
<evidence type="ECO:0000256" key="1">
    <source>
        <dbReference type="ARBA" id="ARBA00000024"/>
    </source>
</evidence>
<dbReference type="EMBL" id="LGPB01000019">
    <property type="protein sequence ID" value="KRG16968.1"/>
    <property type="molecule type" value="Genomic_DNA"/>
</dbReference>
<dbReference type="FunFam" id="3.10.20.810:FF:000001">
    <property type="entry name" value="Histidine biosynthesis bifunctional protein HisIE"/>
    <property type="match status" value="1"/>
</dbReference>
<evidence type="ECO:0000256" key="8">
    <source>
        <dbReference type="ARBA" id="ARBA00022490"/>
    </source>
</evidence>
<comment type="pathway">
    <text evidence="5 15">Amino-acid biosynthesis; L-histidine biosynthesis; L-histidine from 5-phospho-alpha-D-ribose 1-diphosphate: step 2/9.</text>
</comment>
<evidence type="ECO:0000313" key="18">
    <source>
        <dbReference type="EMBL" id="KRG16968.1"/>
    </source>
</evidence>
<dbReference type="InterPro" id="IPR023019">
    <property type="entry name" value="His_synth_HisIE"/>
</dbReference>
<keyword evidence="9 15" id="KW-0028">Amino-acid biosynthesis</keyword>
<name>A0A0Q9YLR7_9BACI</name>
<dbReference type="PATRIC" id="fig|217031.4.peg.625"/>
<dbReference type="UniPathway" id="UPA00031">
    <property type="reaction ID" value="UER00007"/>
</dbReference>
<comment type="similarity">
    <text evidence="7 15">In the N-terminal section; belongs to the PRA-CH family.</text>
</comment>
<dbReference type="InterPro" id="IPR008179">
    <property type="entry name" value="HisE"/>
</dbReference>